<reference evidence="1 2" key="1">
    <citation type="submission" date="2014-04" db="EMBL/GenBank/DDBJ databases">
        <title>Evolutionary Origins and Diversification of the Mycorrhizal Mutualists.</title>
        <authorList>
            <consortium name="DOE Joint Genome Institute"/>
            <consortium name="Mycorrhizal Genomics Consortium"/>
            <person name="Kohler A."/>
            <person name="Kuo A."/>
            <person name="Nagy L.G."/>
            <person name="Floudas D."/>
            <person name="Copeland A."/>
            <person name="Barry K.W."/>
            <person name="Cichocki N."/>
            <person name="Veneault-Fourrey C."/>
            <person name="LaButti K."/>
            <person name="Lindquist E.A."/>
            <person name="Lipzen A."/>
            <person name="Lundell T."/>
            <person name="Morin E."/>
            <person name="Murat C."/>
            <person name="Riley R."/>
            <person name="Ohm R."/>
            <person name="Sun H."/>
            <person name="Tunlid A."/>
            <person name="Henrissat B."/>
            <person name="Grigoriev I.V."/>
            <person name="Hibbett D.S."/>
            <person name="Martin F."/>
        </authorList>
    </citation>
    <scope>NUCLEOTIDE SEQUENCE [LARGE SCALE GENOMIC DNA]</scope>
    <source>
        <strain evidence="1 2">FD-317 M1</strain>
    </source>
</reference>
<evidence type="ECO:0000313" key="1">
    <source>
        <dbReference type="EMBL" id="KIK58453.1"/>
    </source>
</evidence>
<name>A0A0D0CS15_9AGAR</name>
<protein>
    <submittedName>
        <fullName evidence="1">Uncharacterized protein</fullName>
    </submittedName>
</protein>
<proteinExistence type="predicted"/>
<dbReference type="AlphaFoldDB" id="A0A0D0CS15"/>
<dbReference type="HOGENOM" id="CLU_1235151_0_0_1"/>
<dbReference type="EMBL" id="KN834785">
    <property type="protein sequence ID" value="KIK58453.1"/>
    <property type="molecule type" value="Genomic_DNA"/>
</dbReference>
<keyword evidence="2" id="KW-1185">Reference proteome</keyword>
<dbReference type="Proteomes" id="UP000053593">
    <property type="component" value="Unassembled WGS sequence"/>
</dbReference>
<accession>A0A0D0CS15</accession>
<gene>
    <name evidence="1" type="ORF">GYMLUDRAFT_696415</name>
</gene>
<organism evidence="1 2">
    <name type="scientific">Collybiopsis luxurians FD-317 M1</name>
    <dbReference type="NCBI Taxonomy" id="944289"/>
    <lineage>
        <taxon>Eukaryota</taxon>
        <taxon>Fungi</taxon>
        <taxon>Dikarya</taxon>
        <taxon>Basidiomycota</taxon>
        <taxon>Agaricomycotina</taxon>
        <taxon>Agaricomycetes</taxon>
        <taxon>Agaricomycetidae</taxon>
        <taxon>Agaricales</taxon>
        <taxon>Marasmiineae</taxon>
        <taxon>Omphalotaceae</taxon>
        <taxon>Collybiopsis</taxon>
        <taxon>Collybiopsis luxurians</taxon>
    </lineage>
</organism>
<sequence length="224" mass="24550">MPALKNLQPKRNPSTKNPIKNSLAHETFLVQVLQLPGTAFHHEFYIVISVFHPNSFQLHLISFQEYPIRKSSEFMPFPWRMETSSVSVALAMCLLRIPGMKVITTPALAFSQSKSWSRSSSPYPGPACPSIDIMAGGLGVVPQRTTCTRRANSVLSLTSTGSPLRVRPLQFRTINAGSTGDGADGSFNLGGLVSLDSCSGKYTLPMVESMQFHSLFHSHSHPHP</sequence>
<evidence type="ECO:0000313" key="2">
    <source>
        <dbReference type="Proteomes" id="UP000053593"/>
    </source>
</evidence>